<dbReference type="InterPro" id="IPR021223">
    <property type="entry name" value="AbiGi"/>
</dbReference>
<gene>
    <name evidence="1" type="ORF">SNF14_14160</name>
</gene>
<dbReference type="EMBL" id="JAXDAE010000019">
    <property type="protein sequence ID" value="MDY2588488.1"/>
    <property type="molecule type" value="Genomic_DNA"/>
</dbReference>
<protein>
    <submittedName>
        <fullName evidence="1">Abortive infection system antitoxin AbiGi family protein</fullName>
    </submittedName>
</protein>
<name>A0ABU5EQE8_9FLAO</name>
<accession>A0ABU5EQE8</accession>
<organism evidence="1 2">
    <name type="scientific">Winogradskyella aquimaris</name>
    <dbReference type="NCBI Taxonomy" id="864074"/>
    <lineage>
        <taxon>Bacteria</taxon>
        <taxon>Pseudomonadati</taxon>
        <taxon>Bacteroidota</taxon>
        <taxon>Flavobacteriia</taxon>
        <taxon>Flavobacteriales</taxon>
        <taxon>Flavobacteriaceae</taxon>
        <taxon>Winogradskyella</taxon>
    </lineage>
</organism>
<sequence>MSNISSNSLFHFTPKKEYLLSILKQTFVPRYCFEEIKLSDKLRRPGFASAIPMVCFCDLSLSQINKHIEMYGSYGLGMTKEWGIKNKLNPIIYVNSNSNISESISQMAENVYQALDKHCSQITKEISDEFMNLTNFLKPYDGDFKRGDDKHKNVRFYNEREWRYVPKIEFNSNVKSNLSREEFSNTSLLSKENKKLAEYKLGFTPNDIKYIFVKSENEIHPMMENLRSIKSRFSPTEIDILTSKIITTEQIKQDF</sequence>
<evidence type="ECO:0000313" key="2">
    <source>
        <dbReference type="Proteomes" id="UP001285855"/>
    </source>
</evidence>
<keyword evidence="2" id="KW-1185">Reference proteome</keyword>
<dbReference type="Proteomes" id="UP001285855">
    <property type="component" value="Unassembled WGS sequence"/>
</dbReference>
<dbReference type="Pfam" id="PF10899">
    <property type="entry name" value="AbiGi"/>
    <property type="match status" value="1"/>
</dbReference>
<evidence type="ECO:0000313" key="1">
    <source>
        <dbReference type="EMBL" id="MDY2588488.1"/>
    </source>
</evidence>
<dbReference type="RefSeq" id="WP_320556834.1">
    <property type="nucleotide sequence ID" value="NZ_JAXDAE010000019.1"/>
</dbReference>
<proteinExistence type="predicted"/>
<comment type="caution">
    <text evidence="1">The sequence shown here is derived from an EMBL/GenBank/DDBJ whole genome shotgun (WGS) entry which is preliminary data.</text>
</comment>
<reference evidence="1 2" key="1">
    <citation type="submission" date="2023-11" db="EMBL/GenBank/DDBJ databases">
        <title>Winogradskyella pelagius sp. nov., isolated from coastal sediment.</title>
        <authorList>
            <person name="Li F."/>
        </authorList>
    </citation>
    <scope>NUCLEOTIDE SEQUENCE [LARGE SCALE GENOMIC DNA]</scope>
    <source>
        <strain evidence="1 2">KCTC 23502</strain>
    </source>
</reference>